<dbReference type="GO" id="GO:0016020">
    <property type="term" value="C:membrane"/>
    <property type="evidence" value="ECO:0007669"/>
    <property type="project" value="TreeGrafter"/>
</dbReference>
<dbReference type="AlphaFoldDB" id="A0A9P5YEQ1"/>
<accession>A0A9P5YEQ1</accession>
<dbReference type="OrthoDB" id="1700726at2759"/>
<dbReference type="EMBL" id="MU150242">
    <property type="protein sequence ID" value="KAF9466295.1"/>
    <property type="molecule type" value="Genomic_DNA"/>
</dbReference>
<dbReference type="Gene3D" id="3.40.50.12780">
    <property type="entry name" value="N-terminal domain of ligase-like"/>
    <property type="match status" value="1"/>
</dbReference>
<keyword evidence="3" id="KW-1185">Reference proteome</keyword>
<dbReference type="Proteomes" id="UP000807353">
    <property type="component" value="Unassembled WGS sequence"/>
</dbReference>
<dbReference type="InterPro" id="IPR000873">
    <property type="entry name" value="AMP-dep_synth/lig_dom"/>
</dbReference>
<dbReference type="GO" id="GO:0004467">
    <property type="term" value="F:long-chain fatty acid-CoA ligase activity"/>
    <property type="evidence" value="ECO:0007669"/>
    <property type="project" value="TreeGrafter"/>
</dbReference>
<evidence type="ECO:0000313" key="2">
    <source>
        <dbReference type="EMBL" id="KAF9466295.1"/>
    </source>
</evidence>
<comment type="caution">
    <text evidence="2">The sequence shown here is derived from an EMBL/GenBank/DDBJ whole genome shotgun (WGS) entry which is preliminary data.</text>
</comment>
<reference evidence="2" key="1">
    <citation type="submission" date="2020-11" db="EMBL/GenBank/DDBJ databases">
        <authorList>
            <consortium name="DOE Joint Genome Institute"/>
            <person name="Ahrendt S."/>
            <person name="Riley R."/>
            <person name="Andreopoulos W."/>
            <person name="Labutti K."/>
            <person name="Pangilinan J."/>
            <person name="Ruiz-Duenas F.J."/>
            <person name="Barrasa J.M."/>
            <person name="Sanchez-Garcia M."/>
            <person name="Camarero S."/>
            <person name="Miyauchi S."/>
            <person name="Serrano A."/>
            <person name="Linde D."/>
            <person name="Babiker R."/>
            <person name="Drula E."/>
            <person name="Ayuso-Fernandez I."/>
            <person name="Pacheco R."/>
            <person name="Padilla G."/>
            <person name="Ferreira P."/>
            <person name="Barriuso J."/>
            <person name="Kellner H."/>
            <person name="Castanera R."/>
            <person name="Alfaro M."/>
            <person name="Ramirez L."/>
            <person name="Pisabarro A.G."/>
            <person name="Kuo A."/>
            <person name="Tritt A."/>
            <person name="Lipzen A."/>
            <person name="He G."/>
            <person name="Yan M."/>
            <person name="Ng V."/>
            <person name="Cullen D."/>
            <person name="Martin F."/>
            <person name="Rosso M.-N."/>
            <person name="Henrissat B."/>
            <person name="Hibbett D."/>
            <person name="Martinez A.T."/>
            <person name="Grigoriev I.V."/>
        </authorList>
    </citation>
    <scope>NUCLEOTIDE SEQUENCE</scope>
    <source>
        <strain evidence="2">CBS 247.69</strain>
    </source>
</reference>
<proteinExistence type="predicted"/>
<dbReference type="PANTHER" id="PTHR43272">
    <property type="entry name" value="LONG-CHAIN-FATTY-ACID--COA LIGASE"/>
    <property type="match status" value="1"/>
</dbReference>
<evidence type="ECO:0000313" key="3">
    <source>
        <dbReference type="Proteomes" id="UP000807353"/>
    </source>
</evidence>
<feature type="domain" description="AMP-dependent synthetase/ligase" evidence="1">
    <location>
        <begin position="102"/>
        <end position="525"/>
    </location>
</feature>
<name>A0A9P5YEQ1_9AGAR</name>
<dbReference type="GO" id="GO:0005783">
    <property type="term" value="C:endoplasmic reticulum"/>
    <property type="evidence" value="ECO:0007669"/>
    <property type="project" value="TreeGrafter"/>
</dbReference>
<dbReference type="Pfam" id="PF00501">
    <property type="entry name" value="AMP-binding"/>
    <property type="match status" value="1"/>
</dbReference>
<gene>
    <name evidence="2" type="ORF">BDZ94DRAFT_1251617</name>
</gene>
<organism evidence="2 3">
    <name type="scientific">Collybia nuda</name>
    <dbReference type="NCBI Taxonomy" id="64659"/>
    <lineage>
        <taxon>Eukaryota</taxon>
        <taxon>Fungi</taxon>
        <taxon>Dikarya</taxon>
        <taxon>Basidiomycota</taxon>
        <taxon>Agaricomycotina</taxon>
        <taxon>Agaricomycetes</taxon>
        <taxon>Agaricomycetidae</taxon>
        <taxon>Agaricales</taxon>
        <taxon>Tricholomatineae</taxon>
        <taxon>Clitocybaceae</taxon>
        <taxon>Collybia</taxon>
    </lineage>
</organism>
<dbReference type="SUPFAM" id="SSF56801">
    <property type="entry name" value="Acetyl-CoA synthetase-like"/>
    <property type="match status" value="1"/>
</dbReference>
<evidence type="ECO:0000259" key="1">
    <source>
        <dbReference type="Pfam" id="PF00501"/>
    </source>
</evidence>
<protein>
    <recommendedName>
        <fullName evidence="1">AMP-dependent synthetase/ligase domain-containing protein</fullName>
    </recommendedName>
</protein>
<dbReference type="PANTHER" id="PTHR43272:SF11">
    <property type="entry name" value="AMP-DEPENDENT SYNTHETASE_LIGASE DOMAIN-CONTAINING PROTEIN"/>
    <property type="match status" value="1"/>
</dbReference>
<sequence length="565" mass="60456">MGSVASDYLVTDDLTILLGLVAATVFLLNNLYKPQPLVHPILLGRQSDVARVRNPGESGVYRNYGTGLMGRFPVRPTKEVYILADFIKSDTEGSRTLWSTKTTNHTLQDRIAALGTGFLRLAGLRPKESHVLIALNDCIEFIISDFALASHSIASHTLSSAKLLSPVLESHPPSAIITHAELLPQILELIYDAGDRSGNHTIIVVGEPSVQAMASVASNINILKFSEVEREGVRVEKIISPLPNPEDVFTVSFFESETGHLQGAQLTHQNMTAGTAAIRALLPPSHALSSLDTIVSAHSLGTAFGRAVAYSAIFEGTSFGTLESSKLFYVEEHPLTHDIADILSSKNFPIPSPTIFFIKPGHLESLVTSISKHAKKSWLLYPFARRHKLANLAEGYITKESLWDRLVFDGARAKVIGDGAGTLRAVVVGGGAVSAPSLTPSRISLSIPLVNAFIHPLVPGPVLASHPLDLQDFPSLDENAPSSVAHVGPPSVNTEVKLVGVDDNVIESGGDPVGLLLIRGPSVGKHLNNDDFVSIPSDDDKEGWIATGVRAKVQTNGAFKVLAAK</sequence>
<dbReference type="InterPro" id="IPR042099">
    <property type="entry name" value="ANL_N_sf"/>
</dbReference>